<keyword evidence="2" id="KW-1185">Reference proteome</keyword>
<name>A0A165DP56_9APHY</name>
<evidence type="ECO:0000313" key="2">
    <source>
        <dbReference type="Proteomes" id="UP000076871"/>
    </source>
</evidence>
<dbReference type="InParanoid" id="A0A165DP56"/>
<reference evidence="1 2" key="1">
    <citation type="journal article" date="2016" name="Mol. Biol. Evol.">
        <title>Comparative Genomics of Early-Diverging Mushroom-Forming Fungi Provides Insights into the Origins of Lignocellulose Decay Capabilities.</title>
        <authorList>
            <person name="Nagy L.G."/>
            <person name="Riley R."/>
            <person name="Tritt A."/>
            <person name="Adam C."/>
            <person name="Daum C."/>
            <person name="Floudas D."/>
            <person name="Sun H."/>
            <person name="Yadav J.S."/>
            <person name="Pangilinan J."/>
            <person name="Larsson K.H."/>
            <person name="Matsuura K."/>
            <person name="Barry K."/>
            <person name="Labutti K."/>
            <person name="Kuo R."/>
            <person name="Ohm R.A."/>
            <person name="Bhattacharya S.S."/>
            <person name="Shirouzu T."/>
            <person name="Yoshinaga Y."/>
            <person name="Martin F.M."/>
            <person name="Grigoriev I.V."/>
            <person name="Hibbett D.S."/>
        </authorList>
    </citation>
    <scope>NUCLEOTIDE SEQUENCE [LARGE SCALE GENOMIC DNA]</scope>
    <source>
        <strain evidence="1 2">93-53</strain>
    </source>
</reference>
<accession>A0A165DP56</accession>
<dbReference type="Proteomes" id="UP000076871">
    <property type="component" value="Unassembled WGS sequence"/>
</dbReference>
<dbReference type="RefSeq" id="XP_040763056.1">
    <property type="nucleotide sequence ID" value="XM_040912749.1"/>
</dbReference>
<dbReference type="AlphaFoldDB" id="A0A165DP56"/>
<proteinExistence type="predicted"/>
<organism evidence="1 2">
    <name type="scientific">Laetiporus sulphureus 93-53</name>
    <dbReference type="NCBI Taxonomy" id="1314785"/>
    <lineage>
        <taxon>Eukaryota</taxon>
        <taxon>Fungi</taxon>
        <taxon>Dikarya</taxon>
        <taxon>Basidiomycota</taxon>
        <taxon>Agaricomycotina</taxon>
        <taxon>Agaricomycetes</taxon>
        <taxon>Polyporales</taxon>
        <taxon>Laetiporus</taxon>
    </lineage>
</organism>
<dbReference type="GeneID" id="63829777"/>
<gene>
    <name evidence="1" type="ORF">LAESUDRAFT_760481</name>
</gene>
<evidence type="ECO:0000313" key="1">
    <source>
        <dbReference type="EMBL" id="KZT05316.1"/>
    </source>
</evidence>
<protein>
    <submittedName>
        <fullName evidence="1">Uncharacterized protein</fullName>
    </submittedName>
</protein>
<sequence length="74" mass="8398">MPTTWEYGGQVYATVEEAANAAASHSIPEDIRDWMEDRHERTVRQLKGIIKKNMTLEVEVASLKNQITGMHTLV</sequence>
<dbReference type="EMBL" id="KV427631">
    <property type="protein sequence ID" value="KZT05316.1"/>
    <property type="molecule type" value="Genomic_DNA"/>
</dbReference>